<dbReference type="PANTHER" id="PTHR10574:SF435">
    <property type="entry name" value="LAMININ SUBUNIT GAMMA-1"/>
    <property type="match status" value="1"/>
</dbReference>
<evidence type="ECO:0000256" key="2">
    <source>
        <dbReference type="ARBA" id="ARBA00023292"/>
    </source>
</evidence>
<dbReference type="InterPro" id="IPR008211">
    <property type="entry name" value="Laminin_N"/>
</dbReference>
<keyword evidence="5" id="KW-1185">Reference proteome</keyword>
<protein>
    <recommendedName>
        <fullName evidence="3">Laminin N-terminal domain-containing protein</fullName>
    </recommendedName>
</protein>
<accession>A0A6L2PMJ8</accession>
<feature type="domain" description="Laminin N-terminal" evidence="3">
    <location>
        <begin position="68"/>
        <end position="202"/>
    </location>
</feature>
<proteinExistence type="predicted"/>
<dbReference type="AlphaFoldDB" id="A0A6L2PMJ8"/>
<keyword evidence="2" id="KW-0424">Laminin EGF-like domain</keyword>
<dbReference type="OrthoDB" id="430826at2759"/>
<dbReference type="PANTHER" id="PTHR10574">
    <property type="entry name" value="NETRIN/LAMININ-RELATED"/>
    <property type="match status" value="1"/>
</dbReference>
<keyword evidence="1" id="KW-1015">Disulfide bond</keyword>
<evidence type="ECO:0000313" key="5">
    <source>
        <dbReference type="Proteomes" id="UP000502823"/>
    </source>
</evidence>
<dbReference type="InParanoid" id="A0A6L2PMJ8"/>
<dbReference type="Pfam" id="PF00055">
    <property type="entry name" value="Laminin_N"/>
    <property type="match status" value="1"/>
</dbReference>
<evidence type="ECO:0000259" key="3">
    <source>
        <dbReference type="PROSITE" id="PS51117"/>
    </source>
</evidence>
<dbReference type="EMBL" id="BLKM01005267">
    <property type="protein sequence ID" value="GFG33811.1"/>
    <property type="molecule type" value="Genomic_DNA"/>
</dbReference>
<dbReference type="GO" id="GO:0009887">
    <property type="term" value="P:animal organ morphogenesis"/>
    <property type="evidence" value="ECO:0007669"/>
    <property type="project" value="TreeGrafter"/>
</dbReference>
<gene>
    <name evidence="4" type="ORF">Cfor_03511</name>
</gene>
<sequence>MRQQSVRPGRLPCSVAEECVMAGGGGVHEWRRAVLVILCAVDVLGQVTHVDPVGYTSREGTVCYDNGRPQRCIPGFENAAFNVLVEATNTCGEERPTEFCVQTGASGTKKSCEVCYATGPQSHPAKYLTDFNNNENQTWWQSETMFEGIQYPNQVNLTLHLREYSHCLYLNAVGRRSDEQWVKYVHVLATPVHVSWRRPAYD</sequence>
<dbReference type="SMART" id="SM00136">
    <property type="entry name" value="LamNT"/>
    <property type="match status" value="1"/>
</dbReference>
<evidence type="ECO:0000256" key="1">
    <source>
        <dbReference type="ARBA" id="ARBA00023157"/>
    </source>
</evidence>
<organism evidence="4 5">
    <name type="scientific">Coptotermes formosanus</name>
    <name type="common">Formosan subterranean termite</name>
    <dbReference type="NCBI Taxonomy" id="36987"/>
    <lineage>
        <taxon>Eukaryota</taxon>
        <taxon>Metazoa</taxon>
        <taxon>Ecdysozoa</taxon>
        <taxon>Arthropoda</taxon>
        <taxon>Hexapoda</taxon>
        <taxon>Insecta</taxon>
        <taxon>Pterygota</taxon>
        <taxon>Neoptera</taxon>
        <taxon>Polyneoptera</taxon>
        <taxon>Dictyoptera</taxon>
        <taxon>Blattodea</taxon>
        <taxon>Blattoidea</taxon>
        <taxon>Termitoidae</taxon>
        <taxon>Rhinotermitidae</taxon>
        <taxon>Coptotermes</taxon>
    </lineage>
</organism>
<dbReference type="Proteomes" id="UP000502823">
    <property type="component" value="Unassembled WGS sequence"/>
</dbReference>
<dbReference type="GO" id="GO:0007411">
    <property type="term" value="P:axon guidance"/>
    <property type="evidence" value="ECO:0007669"/>
    <property type="project" value="TreeGrafter"/>
</dbReference>
<name>A0A6L2PMJ8_COPFO</name>
<reference evidence="5" key="1">
    <citation type="submission" date="2020-01" db="EMBL/GenBank/DDBJ databases">
        <title>Draft genome sequence of the Termite Coptotermes fromosanus.</title>
        <authorList>
            <person name="Itakura S."/>
            <person name="Yosikawa Y."/>
            <person name="Umezawa K."/>
        </authorList>
    </citation>
    <scope>NUCLEOTIDE SEQUENCE [LARGE SCALE GENOMIC DNA]</scope>
</reference>
<dbReference type="PROSITE" id="PS51117">
    <property type="entry name" value="LAMININ_NTER"/>
    <property type="match status" value="1"/>
</dbReference>
<comment type="caution">
    <text evidence="4">The sequence shown here is derived from an EMBL/GenBank/DDBJ whole genome shotgun (WGS) entry which is preliminary data.</text>
</comment>
<dbReference type="Gene3D" id="2.60.120.260">
    <property type="entry name" value="Galactose-binding domain-like"/>
    <property type="match status" value="1"/>
</dbReference>
<dbReference type="GO" id="GO:0005604">
    <property type="term" value="C:basement membrane"/>
    <property type="evidence" value="ECO:0007669"/>
    <property type="project" value="TreeGrafter"/>
</dbReference>
<dbReference type="GO" id="GO:0009888">
    <property type="term" value="P:tissue development"/>
    <property type="evidence" value="ECO:0007669"/>
    <property type="project" value="TreeGrafter"/>
</dbReference>
<dbReference type="InterPro" id="IPR050440">
    <property type="entry name" value="Laminin/Netrin_ECM"/>
</dbReference>
<evidence type="ECO:0000313" key="4">
    <source>
        <dbReference type="EMBL" id="GFG33811.1"/>
    </source>
</evidence>